<accession>A0A9W6PTW5</accession>
<reference evidence="1" key="1">
    <citation type="submission" date="2023-02" db="EMBL/GenBank/DDBJ databases">
        <title>Actinomadura rubrobrunea NBRC 14622.</title>
        <authorList>
            <person name="Ichikawa N."/>
            <person name="Sato H."/>
            <person name="Tonouchi N."/>
        </authorList>
    </citation>
    <scope>NUCLEOTIDE SEQUENCE</scope>
    <source>
        <strain evidence="1">NBRC 14622</strain>
    </source>
</reference>
<keyword evidence="2" id="KW-1185">Reference proteome</keyword>
<dbReference type="SUPFAM" id="SSF52096">
    <property type="entry name" value="ClpP/crotonase"/>
    <property type="match status" value="1"/>
</dbReference>
<protein>
    <submittedName>
        <fullName evidence="1">Uncharacterized protein</fullName>
    </submittedName>
</protein>
<gene>
    <name evidence="1" type="ORF">Arub01_11600</name>
</gene>
<evidence type="ECO:0000313" key="1">
    <source>
        <dbReference type="EMBL" id="GLW62916.1"/>
    </source>
</evidence>
<sequence>MRNPAVQRVAESLHRLLLPELGDGRVRLGVAAGDHAAIIWPLLAGLAKARYYLLTGDMLDGKEAVRLPRGLRRTRDVTEP</sequence>
<proteinExistence type="predicted"/>
<dbReference type="Gene3D" id="3.90.226.10">
    <property type="entry name" value="2-enoyl-CoA Hydratase, Chain A, domain 1"/>
    <property type="match status" value="1"/>
</dbReference>
<organism evidence="1 2">
    <name type="scientific">Actinomadura rubrobrunea</name>
    <dbReference type="NCBI Taxonomy" id="115335"/>
    <lineage>
        <taxon>Bacteria</taxon>
        <taxon>Bacillati</taxon>
        <taxon>Actinomycetota</taxon>
        <taxon>Actinomycetes</taxon>
        <taxon>Streptosporangiales</taxon>
        <taxon>Thermomonosporaceae</taxon>
        <taxon>Actinomadura</taxon>
    </lineage>
</organism>
<dbReference type="EMBL" id="BSRZ01000002">
    <property type="protein sequence ID" value="GLW62916.1"/>
    <property type="molecule type" value="Genomic_DNA"/>
</dbReference>
<comment type="caution">
    <text evidence="1">The sequence shown here is derived from an EMBL/GenBank/DDBJ whole genome shotgun (WGS) entry which is preliminary data.</text>
</comment>
<dbReference type="InterPro" id="IPR029045">
    <property type="entry name" value="ClpP/crotonase-like_dom_sf"/>
</dbReference>
<evidence type="ECO:0000313" key="2">
    <source>
        <dbReference type="Proteomes" id="UP001165124"/>
    </source>
</evidence>
<dbReference type="Proteomes" id="UP001165124">
    <property type="component" value="Unassembled WGS sequence"/>
</dbReference>
<dbReference type="AlphaFoldDB" id="A0A9W6PTW5"/>
<name>A0A9W6PTW5_9ACTN</name>